<evidence type="ECO:0000256" key="15">
    <source>
        <dbReference type="SAM" id="Phobius"/>
    </source>
</evidence>
<keyword evidence="13" id="KW-0902">Two-component regulatory system</keyword>
<dbReference type="EC" id="2.7.13.3" evidence="4"/>
<dbReference type="InterPro" id="IPR003594">
    <property type="entry name" value="HATPase_dom"/>
</dbReference>
<dbReference type="Gene3D" id="1.10.287.130">
    <property type="match status" value="1"/>
</dbReference>
<keyword evidence="14 15" id="KW-0472">Membrane</keyword>
<dbReference type="InterPro" id="IPR050398">
    <property type="entry name" value="HssS/ArlS-like"/>
</dbReference>
<dbReference type="AlphaFoldDB" id="A0A1U7M5E9"/>
<reference evidence="18 19" key="1">
    <citation type="submission" date="2016-02" db="EMBL/GenBank/DDBJ databases">
        <title>Genome sequence of Tissierella creatinophila DSM 6911.</title>
        <authorList>
            <person name="Poehlein A."/>
            <person name="Daniel R."/>
        </authorList>
    </citation>
    <scope>NUCLEOTIDE SEQUENCE [LARGE SCALE GENOMIC DNA]</scope>
    <source>
        <strain evidence="18 19">DSM 6911</strain>
    </source>
</reference>
<evidence type="ECO:0000256" key="14">
    <source>
        <dbReference type="ARBA" id="ARBA00023136"/>
    </source>
</evidence>
<evidence type="ECO:0000259" key="16">
    <source>
        <dbReference type="PROSITE" id="PS50109"/>
    </source>
</evidence>
<dbReference type="SMART" id="SM00304">
    <property type="entry name" value="HAMP"/>
    <property type="match status" value="1"/>
</dbReference>
<dbReference type="Gene3D" id="6.10.340.10">
    <property type="match status" value="1"/>
</dbReference>
<evidence type="ECO:0000256" key="3">
    <source>
        <dbReference type="ARBA" id="ARBA00004651"/>
    </source>
</evidence>
<dbReference type="RefSeq" id="WP_233120169.1">
    <property type="nucleotide sequence ID" value="NZ_LTDM01000023.1"/>
</dbReference>
<comment type="caution">
    <text evidence="18">The sequence shown here is derived from an EMBL/GenBank/DDBJ whole genome shotgun (WGS) entry which is preliminary data.</text>
</comment>
<dbReference type="Pfam" id="PF00672">
    <property type="entry name" value="HAMP"/>
    <property type="match status" value="1"/>
</dbReference>
<evidence type="ECO:0000256" key="2">
    <source>
        <dbReference type="ARBA" id="ARBA00004314"/>
    </source>
</evidence>
<feature type="transmembrane region" description="Helical" evidence="15">
    <location>
        <begin position="12"/>
        <end position="32"/>
    </location>
</feature>
<comment type="catalytic activity">
    <reaction evidence="1">
        <text>ATP + protein L-histidine = ADP + protein N-phospho-L-histidine.</text>
        <dbReference type="EC" id="2.7.13.3"/>
    </reaction>
</comment>
<dbReference type="Proteomes" id="UP000186112">
    <property type="component" value="Unassembled WGS sequence"/>
</dbReference>
<keyword evidence="7 18" id="KW-0808">Transferase</keyword>
<keyword evidence="5" id="KW-1003">Cell membrane</keyword>
<protein>
    <recommendedName>
        <fullName evidence="4">histidine kinase</fullName>
        <ecNumber evidence="4">2.7.13.3</ecNumber>
    </recommendedName>
</protein>
<dbReference type="PROSITE" id="PS50885">
    <property type="entry name" value="HAMP"/>
    <property type="match status" value="1"/>
</dbReference>
<dbReference type="InterPro" id="IPR005467">
    <property type="entry name" value="His_kinase_dom"/>
</dbReference>
<keyword evidence="11" id="KW-0067">ATP-binding</keyword>
<dbReference type="Gene3D" id="3.30.565.10">
    <property type="entry name" value="Histidine kinase-like ATPase, C-terminal domain"/>
    <property type="match status" value="1"/>
</dbReference>
<accession>A0A1U7M5E9</accession>
<keyword evidence="9" id="KW-0547">Nucleotide-binding</keyword>
<sequence>MKKSIRKRLVKNFMLVILITVVIIEIFLSNSVKEYYYKNLEDVLTSQIESSTSFYSRYFPSFNLDDILIDDIDMFWRYTDVQVQILSLEGELLLDTLGISSKEPINTFDIVRAQNGEKGVWIGTVPYSPESVMAISVPLIKDDESIAIIRFVSSLEETNTIIQNIIIILIIIGLIVITIGGIVSIILANSIVNPLERVSNVAEKMANGQLKIRNDIENDDEIGRLASTLNHMADEIIKREQIKIDFISSVSHELRTPLTSIKGWSITLQTEDIEKDLLLDGLKIIEKESDRLSFMVEELLDFSKFISGRITLEKDTFDFSSTLNFIAKQYMPKSKNSNINFSVEIDENVNMIVGDENRIKQVLINLLDNAFKFTDEGGCVELKAYMKGDNLILEVEDTGIGISAEDLPKIKEKFYKGNTSRANSGIGLAICDEIVKLHEGELNIESQLGKGTDIKVILPYEEESI</sequence>
<feature type="domain" description="HAMP" evidence="17">
    <location>
        <begin position="189"/>
        <end position="241"/>
    </location>
</feature>
<dbReference type="EMBL" id="LTDM01000023">
    <property type="protein sequence ID" value="OLS02542.1"/>
    <property type="molecule type" value="Genomic_DNA"/>
</dbReference>
<dbReference type="SMART" id="SM00387">
    <property type="entry name" value="HATPase_c"/>
    <property type="match status" value="1"/>
</dbReference>
<comment type="subcellular location">
    <subcellularLocation>
        <location evidence="3">Cell membrane</location>
        <topology evidence="3">Multi-pass membrane protein</topology>
    </subcellularLocation>
    <subcellularLocation>
        <location evidence="2">Membrane raft</location>
        <topology evidence="2">Multi-pass membrane protein</topology>
    </subcellularLocation>
</comment>
<dbReference type="GO" id="GO:0005524">
    <property type="term" value="F:ATP binding"/>
    <property type="evidence" value="ECO:0007669"/>
    <property type="project" value="UniProtKB-KW"/>
</dbReference>
<dbReference type="PANTHER" id="PTHR45528">
    <property type="entry name" value="SENSOR HISTIDINE KINASE CPXA"/>
    <property type="match status" value="1"/>
</dbReference>
<evidence type="ECO:0000256" key="13">
    <source>
        <dbReference type="ARBA" id="ARBA00023012"/>
    </source>
</evidence>
<proteinExistence type="predicted"/>
<evidence type="ECO:0000313" key="18">
    <source>
        <dbReference type="EMBL" id="OLS02542.1"/>
    </source>
</evidence>
<name>A0A1U7M5E9_TISCR</name>
<evidence type="ECO:0000256" key="1">
    <source>
        <dbReference type="ARBA" id="ARBA00000085"/>
    </source>
</evidence>
<dbReference type="Pfam" id="PF00512">
    <property type="entry name" value="HisKA"/>
    <property type="match status" value="1"/>
</dbReference>
<dbReference type="CDD" id="cd06225">
    <property type="entry name" value="HAMP"/>
    <property type="match status" value="1"/>
</dbReference>
<dbReference type="Pfam" id="PF02518">
    <property type="entry name" value="HATPase_c"/>
    <property type="match status" value="1"/>
</dbReference>
<dbReference type="PANTHER" id="PTHR45528:SF1">
    <property type="entry name" value="SENSOR HISTIDINE KINASE CPXA"/>
    <property type="match status" value="1"/>
</dbReference>
<evidence type="ECO:0000256" key="11">
    <source>
        <dbReference type="ARBA" id="ARBA00022840"/>
    </source>
</evidence>
<evidence type="ECO:0000256" key="9">
    <source>
        <dbReference type="ARBA" id="ARBA00022741"/>
    </source>
</evidence>
<dbReference type="GO" id="GO:0045121">
    <property type="term" value="C:membrane raft"/>
    <property type="evidence" value="ECO:0007669"/>
    <property type="project" value="UniProtKB-SubCell"/>
</dbReference>
<dbReference type="InterPro" id="IPR004358">
    <property type="entry name" value="Sig_transdc_His_kin-like_C"/>
</dbReference>
<dbReference type="InterPro" id="IPR036890">
    <property type="entry name" value="HATPase_C_sf"/>
</dbReference>
<keyword evidence="12 15" id="KW-1133">Transmembrane helix</keyword>
<dbReference type="PROSITE" id="PS50109">
    <property type="entry name" value="HIS_KIN"/>
    <property type="match status" value="1"/>
</dbReference>
<dbReference type="GO" id="GO:0000155">
    <property type="term" value="F:phosphorelay sensor kinase activity"/>
    <property type="evidence" value="ECO:0007669"/>
    <property type="project" value="InterPro"/>
</dbReference>
<dbReference type="InterPro" id="IPR036097">
    <property type="entry name" value="HisK_dim/P_sf"/>
</dbReference>
<dbReference type="SUPFAM" id="SSF47384">
    <property type="entry name" value="Homodimeric domain of signal transducing histidine kinase"/>
    <property type="match status" value="1"/>
</dbReference>
<dbReference type="GO" id="GO:0005886">
    <property type="term" value="C:plasma membrane"/>
    <property type="evidence" value="ECO:0007669"/>
    <property type="project" value="UniProtKB-SubCell"/>
</dbReference>
<evidence type="ECO:0000256" key="4">
    <source>
        <dbReference type="ARBA" id="ARBA00012438"/>
    </source>
</evidence>
<dbReference type="CDD" id="cd00082">
    <property type="entry name" value="HisKA"/>
    <property type="match status" value="1"/>
</dbReference>
<evidence type="ECO:0000256" key="7">
    <source>
        <dbReference type="ARBA" id="ARBA00022679"/>
    </source>
</evidence>
<gene>
    <name evidence="18" type="primary">phoR_3</name>
    <name evidence="18" type="ORF">TICRE_14980</name>
</gene>
<evidence type="ECO:0000256" key="8">
    <source>
        <dbReference type="ARBA" id="ARBA00022692"/>
    </source>
</evidence>
<keyword evidence="8 15" id="KW-0812">Transmembrane</keyword>
<organism evidence="18 19">
    <name type="scientific">Tissierella creatinophila DSM 6911</name>
    <dbReference type="NCBI Taxonomy" id="1123403"/>
    <lineage>
        <taxon>Bacteria</taxon>
        <taxon>Bacillati</taxon>
        <taxon>Bacillota</taxon>
        <taxon>Tissierellia</taxon>
        <taxon>Tissierellales</taxon>
        <taxon>Tissierellaceae</taxon>
        <taxon>Tissierella</taxon>
    </lineage>
</organism>
<dbReference type="SUPFAM" id="SSF55874">
    <property type="entry name" value="ATPase domain of HSP90 chaperone/DNA topoisomerase II/histidine kinase"/>
    <property type="match status" value="1"/>
</dbReference>
<evidence type="ECO:0000256" key="10">
    <source>
        <dbReference type="ARBA" id="ARBA00022777"/>
    </source>
</evidence>
<evidence type="ECO:0000256" key="6">
    <source>
        <dbReference type="ARBA" id="ARBA00022553"/>
    </source>
</evidence>
<dbReference type="InterPro" id="IPR003661">
    <property type="entry name" value="HisK_dim/P_dom"/>
</dbReference>
<dbReference type="SUPFAM" id="SSF158472">
    <property type="entry name" value="HAMP domain-like"/>
    <property type="match status" value="1"/>
</dbReference>
<keyword evidence="10" id="KW-0418">Kinase</keyword>
<evidence type="ECO:0000256" key="12">
    <source>
        <dbReference type="ARBA" id="ARBA00022989"/>
    </source>
</evidence>
<feature type="transmembrane region" description="Helical" evidence="15">
    <location>
        <begin position="161"/>
        <end position="187"/>
    </location>
</feature>
<dbReference type="FunFam" id="1.10.287.130:FF:000001">
    <property type="entry name" value="Two-component sensor histidine kinase"/>
    <property type="match status" value="1"/>
</dbReference>
<dbReference type="PRINTS" id="PR00344">
    <property type="entry name" value="BCTRLSENSOR"/>
</dbReference>
<keyword evidence="6" id="KW-0597">Phosphoprotein</keyword>
<dbReference type="SMART" id="SM00388">
    <property type="entry name" value="HisKA"/>
    <property type="match status" value="1"/>
</dbReference>
<evidence type="ECO:0000313" key="19">
    <source>
        <dbReference type="Proteomes" id="UP000186112"/>
    </source>
</evidence>
<feature type="domain" description="Histidine kinase" evidence="16">
    <location>
        <begin position="249"/>
        <end position="462"/>
    </location>
</feature>
<evidence type="ECO:0000259" key="17">
    <source>
        <dbReference type="PROSITE" id="PS50885"/>
    </source>
</evidence>
<dbReference type="InterPro" id="IPR003660">
    <property type="entry name" value="HAMP_dom"/>
</dbReference>
<dbReference type="FunFam" id="3.30.565.10:FF:000023">
    <property type="entry name" value="PAS domain-containing sensor histidine kinase"/>
    <property type="match status" value="1"/>
</dbReference>
<keyword evidence="19" id="KW-1185">Reference proteome</keyword>
<evidence type="ECO:0000256" key="5">
    <source>
        <dbReference type="ARBA" id="ARBA00022475"/>
    </source>
</evidence>